<protein>
    <submittedName>
        <fullName evidence="1">Uncharacterized protein</fullName>
    </submittedName>
</protein>
<dbReference type="AlphaFoldDB" id="A0A965GFJ7"/>
<dbReference type="Proteomes" id="UP000740727">
    <property type="component" value="Unassembled WGS sequence"/>
</dbReference>
<reference evidence="1" key="1">
    <citation type="submission" date="2018-10" db="EMBL/GenBank/DDBJ databases">
        <title>Iterative Subtractive Binning of Freshwater Chronoseries Metagenomes Recovers Nearly Complete Genomes from over Four Hundred Novel Species.</title>
        <authorList>
            <person name="Rodriguez-R L.M."/>
            <person name="Tsementzi D."/>
            <person name="Luo C."/>
            <person name="Konstantinidis K.T."/>
        </authorList>
    </citation>
    <scope>NUCLEOTIDE SEQUENCE</scope>
    <source>
        <strain evidence="1">WB5_2A_028</strain>
    </source>
</reference>
<sequence>MSDEQDLLAGGGPKLPSLKFEKIGDVHTGIVTDVKKLEDRDPAGVAKTWPNGDPRFVYVITLKTEKEGDANLWARGAMITAIREAAKQASVTELVGNKIAVKYSGDGEKKSGFNAPKLFAAKVEKVATDDRW</sequence>
<comment type="caution">
    <text evidence="1">The sequence shown here is derived from an EMBL/GenBank/DDBJ whole genome shotgun (WGS) entry which is preliminary data.</text>
</comment>
<proteinExistence type="predicted"/>
<dbReference type="EMBL" id="RFXN01000223">
    <property type="protein sequence ID" value="NBR94610.1"/>
    <property type="molecule type" value="Genomic_DNA"/>
</dbReference>
<evidence type="ECO:0000313" key="2">
    <source>
        <dbReference type="Proteomes" id="UP000740727"/>
    </source>
</evidence>
<gene>
    <name evidence="1" type="ORF">EBT44_07360</name>
</gene>
<name>A0A965GFJ7_9PROT</name>
<accession>A0A965GFJ7</accession>
<evidence type="ECO:0000313" key="1">
    <source>
        <dbReference type="EMBL" id="NBR94610.1"/>
    </source>
</evidence>
<organism evidence="1 2">
    <name type="scientific">Candidatus Fonsibacter lacus</name>
    <dbReference type="NCBI Taxonomy" id="2576439"/>
    <lineage>
        <taxon>Bacteria</taxon>
        <taxon>Pseudomonadati</taxon>
        <taxon>Pseudomonadota</taxon>
        <taxon>Alphaproteobacteria</taxon>
        <taxon>Candidatus Pelagibacterales</taxon>
        <taxon>Candidatus Pelagibacterales incertae sedis</taxon>
        <taxon>Candidatus Fonsibacter</taxon>
    </lineage>
</organism>